<accession>A0A1I5ZX52</accession>
<keyword evidence="2" id="KW-1185">Reference proteome</keyword>
<sequence>MDIVNRLKIKKVQAREIPGWGPYIRQQWEDSFAGHLSYKEKEEIHLSYNGFAHGYLWHIFSYEKRDCLKETQANEAFNNISKNTCYVFYQNSDYALIIENATFVTASDFVQKDDYNEGDIFVVDKDFTWTYVNTHETSLGPYFSRKRK</sequence>
<dbReference type="OrthoDB" id="1711074at2"/>
<gene>
    <name evidence="1" type="ORF">SAMN05421670_2945</name>
</gene>
<evidence type="ECO:0008006" key="3">
    <source>
        <dbReference type="Google" id="ProtNLM"/>
    </source>
</evidence>
<dbReference type="Proteomes" id="UP000198734">
    <property type="component" value="Unassembled WGS sequence"/>
</dbReference>
<proteinExistence type="predicted"/>
<organism evidence="1 2">
    <name type="scientific">Psychrobacillus psychrotolerans</name>
    <dbReference type="NCBI Taxonomy" id="126156"/>
    <lineage>
        <taxon>Bacteria</taxon>
        <taxon>Bacillati</taxon>
        <taxon>Bacillota</taxon>
        <taxon>Bacilli</taxon>
        <taxon>Bacillales</taxon>
        <taxon>Bacillaceae</taxon>
        <taxon>Psychrobacillus</taxon>
    </lineage>
</organism>
<dbReference type="AlphaFoldDB" id="A0A1I5ZX52"/>
<dbReference type="RefSeq" id="WP_093537636.1">
    <property type="nucleotide sequence ID" value="NZ_FOXU01000006.1"/>
</dbReference>
<evidence type="ECO:0000313" key="2">
    <source>
        <dbReference type="Proteomes" id="UP000198734"/>
    </source>
</evidence>
<protein>
    <recommendedName>
        <fullName evidence="3">DUF4275 domain-containing protein</fullName>
    </recommendedName>
</protein>
<evidence type="ECO:0000313" key="1">
    <source>
        <dbReference type="EMBL" id="SFQ60975.1"/>
    </source>
</evidence>
<dbReference type="InterPro" id="IPR025454">
    <property type="entry name" value="DUF4275"/>
</dbReference>
<name>A0A1I5ZX52_9BACI</name>
<dbReference type="Pfam" id="PF14101">
    <property type="entry name" value="DUF4275"/>
    <property type="match status" value="1"/>
</dbReference>
<reference evidence="2" key="1">
    <citation type="submission" date="2016-10" db="EMBL/GenBank/DDBJ databases">
        <authorList>
            <person name="Varghese N."/>
            <person name="Submissions S."/>
        </authorList>
    </citation>
    <scope>NUCLEOTIDE SEQUENCE [LARGE SCALE GENOMIC DNA]</scope>
    <source>
        <strain evidence="2">DSM 11706</strain>
    </source>
</reference>
<dbReference type="EMBL" id="FOXU01000006">
    <property type="protein sequence ID" value="SFQ60975.1"/>
    <property type="molecule type" value="Genomic_DNA"/>
</dbReference>